<evidence type="ECO:0000256" key="1">
    <source>
        <dbReference type="SAM" id="Coils"/>
    </source>
</evidence>
<dbReference type="Proteomes" id="UP001292094">
    <property type="component" value="Unassembled WGS sequence"/>
</dbReference>
<evidence type="ECO:0000256" key="2">
    <source>
        <dbReference type="SAM" id="MobiDB-lite"/>
    </source>
</evidence>
<reference evidence="3" key="1">
    <citation type="submission" date="2023-11" db="EMBL/GenBank/DDBJ databases">
        <title>Genome assemblies of two species of porcelain crab, Petrolisthes cinctipes and Petrolisthes manimaculis (Anomura: Porcellanidae).</title>
        <authorList>
            <person name="Angst P."/>
        </authorList>
    </citation>
    <scope>NUCLEOTIDE SEQUENCE</scope>
    <source>
        <strain evidence="3">PB745_02</strain>
        <tissue evidence="3">Gill</tissue>
    </source>
</reference>
<organism evidence="3 4">
    <name type="scientific">Petrolisthes manimaculis</name>
    <dbReference type="NCBI Taxonomy" id="1843537"/>
    <lineage>
        <taxon>Eukaryota</taxon>
        <taxon>Metazoa</taxon>
        <taxon>Ecdysozoa</taxon>
        <taxon>Arthropoda</taxon>
        <taxon>Crustacea</taxon>
        <taxon>Multicrustacea</taxon>
        <taxon>Malacostraca</taxon>
        <taxon>Eumalacostraca</taxon>
        <taxon>Eucarida</taxon>
        <taxon>Decapoda</taxon>
        <taxon>Pleocyemata</taxon>
        <taxon>Anomura</taxon>
        <taxon>Galatheoidea</taxon>
        <taxon>Porcellanidae</taxon>
        <taxon>Petrolisthes</taxon>
    </lineage>
</organism>
<keyword evidence="4" id="KW-1185">Reference proteome</keyword>
<evidence type="ECO:0000313" key="3">
    <source>
        <dbReference type="EMBL" id="KAK4315295.1"/>
    </source>
</evidence>
<sequence>MSSPDMTHAQTDMEESRSARHTPASTVHAHLDQQANMSKQSPPSNYASITTTTTSNQESTETSQGDIRGLDDLNSAINSLDDHVQAGLQEVRECVRQLGREKQTYKTKLRTLDTKLVQVISERDQYHLAITQLHQELAGTREELHRQQRQNNDLLRKQDEIQQLNECHLERLGRGVRARRLAISALSRWRRRVRARQNADTLQAETKLLLEENQQLKDELLLCQEAAKQAFLRSANALNSEAITMFQDAATRRLGMEDDNSNSSSSFESSSDTSSHCQSHPHDESLSRTQQEDNDQQPQQENQDQPSSSQIHGQKESADLIIGQRGQRNRRRGDRRMQDENNGSTTRHSQPNQGPGILDDDRWTSQAGSSTLHDPERRPTHTYPRVHSEQEHNNYTHSFTHTYPWMDRETGKFWITSGGGSASYPSAVPKRRPLISEFDQTSQRRETREYLQQLCGNVLGRPGTASNVSGYEPKQKTQRIIPSRPSSAHGKICTCRGPARDGMASVTGPYRCPYCNPIQTSSFGHKKDLPKKAGNGSGGASTNVIQPNVITDKKKVIYNPSAATVIIERHIP</sequence>
<feature type="compositionally biased region" description="Polar residues" evidence="2">
    <location>
        <begin position="1"/>
        <end position="10"/>
    </location>
</feature>
<name>A0AAE1PX74_9EUCA</name>
<protein>
    <submittedName>
        <fullName evidence="3">Uncharacterized protein</fullName>
    </submittedName>
</protein>
<feature type="region of interest" description="Disordered" evidence="2">
    <location>
        <begin position="465"/>
        <end position="488"/>
    </location>
</feature>
<evidence type="ECO:0000313" key="4">
    <source>
        <dbReference type="Proteomes" id="UP001292094"/>
    </source>
</evidence>
<feature type="compositionally biased region" description="Polar residues" evidence="2">
    <location>
        <begin position="33"/>
        <end position="49"/>
    </location>
</feature>
<proteinExistence type="predicted"/>
<comment type="caution">
    <text evidence="3">The sequence shown here is derived from an EMBL/GenBank/DDBJ whole genome shotgun (WGS) entry which is preliminary data.</text>
</comment>
<feature type="coiled-coil region" evidence="1">
    <location>
        <begin position="130"/>
        <end position="164"/>
    </location>
</feature>
<dbReference type="EMBL" id="JAWZYT010001119">
    <property type="protein sequence ID" value="KAK4315295.1"/>
    <property type="molecule type" value="Genomic_DNA"/>
</dbReference>
<feature type="compositionally biased region" description="Low complexity" evidence="2">
    <location>
        <begin position="296"/>
        <end position="310"/>
    </location>
</feature>
<dbReference type="AlphaFoldDB" id="A0AAE1PX74"/>
<feature type="region of interest" description="Disordered" evidence="2">
    <location>
        <begin position="255"/>
        <end position="395"/>
    </location>
</feature>
<feature type="compositionally biased region" description="Low complexity" evidence="2">
    <location>
        <begin position="261"/>
        <end position="278"/>
    </location>
</feature>
<feature type="compositionally biased region" description="Low complexity" evidence="2">
    <location>
        <begin position="50"/>
        <end position="64"/>
    </location>
</feature>
<accession>A0AAE1PX74</accession>
<feature type="region of interest" description="Disordered" evidence="2">
    <location>
        <begin position="1"/>
        <end position="70"/>
    </location>
</feature>
<feature type="coiled-coil region" evidence="1">
    <location>
        <begin position="192"/>
        <end position="219"/>
    </location>
</feature>
<feature type="compositionally biased region" description="Polar residues" evidence="2">
    <location>
        <begin position="340"/>
        <end position="353"/>
    </location>
</feature>
<keyword evidence="1" id="KW-0175">Coiled coil</keyword>
<gene>
    <name evidence="3" type="ORF">Pmani_013467</name>
</gene>